<keyword evidence="2" id="KW-1185">Reference proteome</keyword>
<comment type="caution">
    <text evidence="1">The sequence shown here is derived from an EMBL/GenBank/DDBJ whole genome shotgun (WGS) entry which is preliminary data.</text>
</comment>
<feature type="non-terminal residue" evidence="1">
    <location>
        <position position="124"/>
    </location>
</feature>
<evidence type="ECO:0000313" key="1">
    <source>
        <dbReference type="EMBL" id="KAG7050631.1"/>
    </source>
</evidence>
<name>A0A9P7UD13_9PEZI</name>
<evidence type="ECO:0000313" key="2">
    <source>
        <dbReference type="Proteomes" id="UP000699042"/>
    </source>
</evidence>
<reference evidence="1" key="1">
    <citation type="submission" date="2021-05" db="EMBL/GenBank/DDBJ databases">
        <title>Comparative genomics of three Colletotrichum scovillei strains and genetic complementation revealed genes involved fungal growth and virulence on chili pepper.</title>
        <authorList>
            <person name="Hsieh D.-K."/>
            <person name="Chuang S.-C."/>
            <person name="Chen C.-Y."/>
            <person name="Chao Y.-T."/>
            <person name="Lu M.-Y.J."/>
            <person name="Lee M.-H."/>
            <person name="Shih M.-C."/>
        </authorList>
    </citation>
    <scope>NUCLEOTIDE SEQUENCE</scope>
    <source>
        <strain evidence="1">Coll-153</strain>
    </source>
</reference>
<dbReference type="AlphaFoldDB" id="A0A9P7UD13"/>
<dbReference type="EMBL" id="JAESDN010000005">
    <property type="protein sequence ID" value="KAG7050631.1"/>
    <property type="molecule type" value="Genomic_DNA"/>
</dbReference>
<feature type="non-terminal residue" evidence="1">
    <location>
        <position position="1"/>
    </location>
</feature>
<organism evidence="1 2">
    <name type="scientific">Colletotrichum scovillei</name>
    <dbReference type="NCBI Taxonomy" id="1209932"/>
    <lineage>
        <taxon>Eukaryota</taxon>
        <taxon>Fungi</taxon>
        <taxon>Dikarya</taxon>
        <taxon>Ascomycota</taxon>
        <taxon>Pezizomycotina</taxon>
        <taxon>Sordariomycetes</taxon>
        <taxon>Hypocreomycetidae</taxon>
        <taxon>Glomerellales</taxon>
        <taxon>Glomerellaceae</taxon>
        <taxon>Colletotrichum</taxon>
        <taxon>Colletotrichum acutatum species complex</taxon>
    </lineage>
</organism>
<protein>
    <submittedName>
        <fullName evidence="1">Uncharacterized protein</fullName>
    </submittedName>
</protein>
<proteinExistence type="predicted"/>
<accession>A0A9P7UD13</accession>
<sequence length="124" mass="14039">IQDGICIWIDTPIRQRALRDRRGSCRWLLASILLLPLQKEERGPNIVIWVAEYRPSNIRPGEARRQSESRCRFHLNAHQCVSQTSQLALLDVSAFEQPVRLAQTARDGYSHASARGDGALHQGL</sequence>
<gene>
    <name evidence="1" type="ORF">JMJ77_013374</name>
</gene>
<dbReference type="Proteomes" id="UP000699042">
    <property type="component" value="Unassembled WGS sequence"/>
</dbReference>